<dbReference type="EMBL" id="FOWW01000001">
    <property type="protein sequence ID" value="SFP10965.1"/>
    <property type="molecule type" value="Genomic_DNA"/>
</dbReference>
<keyword evidence="3" id="KW-1185">Reference proteome</keyword>
<name>A0A1I5MN19_9PSEU</name>
<organism evidence="2 3">
    <name type="scientific">Amycolatopsis arida</name>
    <dbReference type="NCBI Taxonomy" id="587909"/>
    <lineage>
        <taxon>Bacteria</taxon>
        <taxon>Bacillati</taxon>
        <taxon>Actinomycetota</taxon>
        <taxon>Actinomycetes</taxon>
        <taxon>Pseudonocardiales</taxon>
        <taxon>Pseudonocardiaceae</taxon>
        <taxon>Amycolatopsis</taxon>
    </lineage>
</organism>
<evidence type="ECO:0000256" key="1">
    <source>
        <dbReference type="SAM" id="MobiDB-lite"/>
    </source>
</evidence>
<evidence type="ECO:0000313" key="3">
    <source>
        <dbReference type="Proteomes" id="UP000198727"/>
    </source>
</evidence>
<dbReference type="AlphaFoldDB" id="A0A1I5MN19"/>
<sequence>MASRERTSDGVVIPRVRRTPQSPAVWAADTDQYAERGERPLPRDPRKIADRLPGASEATPALGSVRLRVHPVAVPSGASRPYTCRPRGLAWWLRYASMPGSGSSFLTGRGDSGSVLRAPCSVLRAPCSVLRAPCSVPCAVPCAPYTWSTTRGIALLLRWLSRWWSPANQQIAATATPDRPVLPTVVLGGGFRRRLPRRLSAAASGGGSRRRSRRRLSAAAFGDGFRRWSLLAPCLVLCLLFSSPPALLFLGSLAPSPSPSPLPPTAFRRLARFLPPALVEWFVDMSSSCVTRPCRWGRVLSGPDAGSGEHPGLGGPVVRSGHRSRDSPRCGVRFDSSC</sequence>
<accession>A0A1I5MN19</accession>
<reference evidence="3" key="1">
    <citation type="submission" date="2016-10" db="EMBL/GenBank/DDBJ databases">
        <authorList>
            <person name="Varghese N."/>
            <person name="Submissions S."/>
        </authorList>
    </citation>
    <scope>NUCLEOTIDE SEQUENCE [LARGE SCALE GENOMIC DNA]</scope>
    <source>
        <strain evidence="3">CGMCC 4.5579</strain>
    </source>
</reference>
<protein>
    <submittedName>
        <fullName evidence="2">Uncharacterized protein</fullName>
    </submittedName>
</protein>
<feature type="region of interest" description="Disordered" evidence="1">
    <location>
        <begin position="1"/>
        <end position="52"/>
    </location>
</feature>
<proteinExistence type="predicted"/>
<gene>
    <name evidence="2" type="ORF">SAMN05421810_101972</name>
</gene>
<dbReference type="Proteomes" id="UP000198727">
    <property type="component" value="Unassembled WGS sequence"/>
</dbReference>
<evidence type="ECO:0000313" key="2">
    <source>
        <dbReference type="EMBL" id="SFP10965.1"/>
    </source>
</evidence>
<feature type="region of interest" description="Disordered" evidence="1">
    <location>
        <begin position="305"/>
        <end position="330"/>
    </location>
</feature>
<feature type="compositionally biased region" description="Basic and acidic residues" evidence="1">
    <location>
        <begin position="33"/>
        <end position="50"/>
    </location>
</feature>
<dbReference type="STRING" id="587909.SAMN05421810_101972"/>